<feature type="domain" description="NAD-dependent epimerase/dehydratase" evidence="3">
    <location>
        <begin position="6"/>
        <end position="257"/>
    </location>
</feature>
<comment type="caution">
    <text evidence="4">The sequence shown here is derived from an EMBL/GenBank/DDBJ whole genome shotgun (WGS) entry which is preliminary data.</text>
</comment>
<reference evidence="4 5" key="1">
    <citation type="journal article" date="2023" name="G3 (Bethesda)">
        <title>A chromosome-level genome assembly of Zasmidium syzygii isolated from banana leaves.</title>
        <authorList>
            <person name="van Westerhoven A.C."/>
            <person name="Mehrabi R."/>
            <person name="Talebi R."/>
            <person name="Steentjes M.B.F."/>
            <person name="Corcolon B."/>
            <person name="Chong P.A."/>
            <person name="Kema G.H.J."/>
            <person name="Seidl M.F."/>
        </authorList>
    </citation>
    <scope>NUCLEOTIDE SEQUENCE [LARGE SCALE GENOMIC DNA]</scope>
    <source>
        <strain evidence="4 5">P124</strain>
    </source>
</reference>
<name>A0ABR0E1P1_ZASCE</name>
<evidence type="ECO:0000259" key="3">
    <source>
        <dbReference type="Pfam" id="PF01370"/>
    </source>
</evidence>
<evidence type="ECO:0000313" key="5">
    <source>
        <dbReference type="Proteomes" id="UP001305779"/>
    </source>
</evidence>
<gene>
    <name evidence="4" type="ORF">PRZ48_013532</name>
</gene>
<comment type="similarity">
    <text evidence="2">Belongs to the NAD(P)-dependent epimerase/dehydratase family. Dihydroflavonol-4-reductase subfamily.</text>
</comment>
<dbReference type="PANTHER" id="PTHR10366">
    <property type="entry name" value="NAD DEPENDENT EPIMERASE/DEHYDRATASE"/>
    <property type="match status" value="1"/>
</dbReference>
<dbReference type="InterPro" id="IPR036291">
    <property type="entry name" value="NAD(P)-bd_dom_sf"/>
</dbReference>
<keyword evidence="5" id="KW-1185">Reference proteome</keyword>
<organism evidence="4 5">
    <name type="scientific">Zasmidium cellare</name>
    <name type="common">Wine cellar mold</name>
    <name type="synonym">Racodium cellare</name>
    <dbReference type="NCBI Taxonomy" id="395010"/>
    <lineage>
        <taxon>Eukaryota</taxon>
        <taxon>Fungi</taxon>
        <taxon>Dikarya</taxon>
        <taxon>Ascomycota</taxon>
        <taxon>Pezizomycotina</taxon>
        <taxon>Dothideomycetes</taxon>
        <taxon>Dothideomycetidae</taxon>
        <taxon>Mycosphaerellales</taxon>
        <taxon>Mycosphaerellaceae</taxon>
        <taxon>Zasmidium</taxon>
    </lineage>
</organism>
<proteinExistence type="inferred from homology"/>
<dbReference type="Pfam" id="PF01370">
    <property type="entry name" value="Epimerase"/>
    <property type="match status" value="1"/>
</dbReference>
<dbReference type="Gene3D" id="3.40.50.720">
    <property type="entry name" value="NAD(P)-binding Rossmann-like Domain"/>
    <property type="match status" value="1"/>
</dbReference>
<dbReference type="Proteomes" id="UP001305779">
    <property type="component" value="Unassembled WGS sequence"/>
</dbReference>
<protein>
    <recommendedName>
        <fullName evidence="3">NAD-dependent epimerase/dehydratase domain-containing protein</fullName>
    </recommendedName>
</protein>
<dbReference type="PANTHER" id="PTHR10366:SF564">
    <property type="entry name" value="STEROL-4-ALPHA-CARBOXYLATE 3-DEHYDROGENASE, DECARBOXYLATING"/>
    <property type="match status" value="1"/>
</dbReference>
<evidence type="ECO:0000313" key="4">
    <source>
        <dbReference type="EMBL" id="KAK4495205.1"/>
    </source>
</evidence>
<dbReference type="SUPFAM" id="SSF51735">
    <property type="entry name" value="NAD(P)-binding Rossmann-fold domains"/>
    <property type="match status" value="1"/>
</dbReference>
<dbReference type="InterPro" id="IPR001509">
    <property type="entry name" value="Epimerase_deHydtase"/>
</dbReference>
<sequence length="347" mass="37671">MSQPLVLITGATGHLGFRTLVLLLQTTPYRARITIRKETQESKIRAAASIQPFLSRIEFAFVPDITLPNAYTEAIKGVQYVIHIASPVPTKPEHQTGGWNEIFHKPAVEGTLSILRAAASEEAVKTVVLTASVGVLEVPKGKDRAGPKDYAALPEDYENLPKDAGSTGMAYRTSKILAFQAAHDFVRENDVHYALVKIHPGYVTGPHELLESDSEFYTGSNEGAINAALGNLKPYAKPTSQVFLDDAAMAHVLALDPTKVKDGDDLVVMGNGGRSMSWDEVGKVAAKMYPKAAEKGLLKPVKGQQTVDMDCEVESTEAKLGMKFKGTEDMVRGLIKQYLEFHGHIAA</sequence>
<keyword evidence="1" id="KW-0560">Oxidoreductase</keyword>
<dbReference type="EMBL" id="JAXOVC010000012">
    <property type="protein sequence ID" value="KAK4495205.1"/>
    <property type="molecule type" value="Genomic_DNA"/>
</dbReference>
<evidence type="ECO:0000256" key="1">
    <source>
        <dbReference type="ARBA" id="ARBA00023002"/>
    </source>
</evidence>
<accession>A0ABR0E1P1</accession>
<dbReference type="InterPro" id="IPR050425">
    <property type="entry name" value="NAD(P)_dehydrat-like"/>
</dbReference>
<evidence type="ECO:0000256" key="2">
    <source>
        <dbReference type="ARBA" id="ARBA00023445"/>
    </source>
</evidence>